<dbReference type="SUPFAM" id="SSF51306">
    <property type="entry name" value="LexA/Signal peptidase"/>
    <property type="match status" value="1"/>
</dbReference>
<dbReference type="SMART" id="SM00530">
    <property type="entry name" value="HTH_XRE"/>
    <property type="match status" value="1"/>
</dbReference>
<dbReference type="AlphaFoldDB" id="A0A6N7XF17"/>
<reference evidence="5 6" key="1">
    <citation type="submission" date="2019-08" db="EMBL/GenBank/DDBJ databases">
        <title>In-depth cultivation of the pig gut microbiome towards novel bacterial diversity and tailored functional studies.</title>
        <authorList>
            <person name="Wylensek D."/>
            <person name="Hitch T.C.A."/>
            <person name="Clavel T."/>
        </authorList>
    </citation>
    <scope>NUCLEOTIDE SEQUENCE [LARGE SCALE GENOMIC DNA]</scope>
    <source>
        <strain evidence="5 6">WCA-SAB-591-4A-A</strain>
    </source>
</reference>
<organism evidence="5 6">
    <name type="scientific">Peptostreptococcus porci</name>
    <dbReference type="NCBI Taxonomy" id="2652282"/>
    <lineage>
        <taxon>Bacteria</taxon>
        <taxon>Bacillati</taxon>
        <taxon>Bacillota</taxon>
        <taxon>Clostridia</taxon>
        <taxon>Peptostreptococcales</taxon>
        <taxon>Peptostreptococcaceae</taxon>
        <taxon>Peptostreptococcus</taxon>
    </lineage>
</organism>
<evidence type="ECO:0000256" key="3">
    <source>
        <dbReference type="ARBA" id="ARBA00023163"/>
    </source>
</evidence>
<dbReference type="PANTHER" id="PTHR40661">
    <property type="match status" value="1"/>
</dbReference>
<feature type="domain" description="HTH cro/C1-type" evidence="4">
    <location>
        <begin position="7"/>
        <end position="61"/>
    </location>
</feature>
<keyword evidence="2" id="KW-0238">DNA-binding</keyword>
<dbReference type="Gene3D" id="1.10.260.40">
    <property type="entry name" value="lambda repressor-like DNA-binding domains"/>
    <property type="match status" value="1"/>
</dbReference>
<dbReference type="Proteomes" id="UP000440713">
    <property type="component" value="Unassembled WGS sequence"/>
</dbReference>
<dbReference type="EMBL" id="VUNE01000001">
    <property type="protein sequence ID" value="MST61789.1"/>
    <property type="molecule type" value="Genomic_DNA"/>
</dbReference>
<protein>
    <submittedName>
        <fullName evidence="5">Helix-turn-helix domain-containing protein</fullName>
    </submittedName>
</protein>
<dbReference type="InterPro" id="IPR039418">
    <property type="entry name" value="LexA-like"/>
</dbReference>
<dbReference type="InterPro" id="IPR001387">
    <property type="entry name" value="Cro/C1-type_HTH"/>
</dbReference>
<dbReference type="InterPro" id="IPR010982">
    <property type="entry name" value="Lambda_DNA-bd_dom_sf"/>
</dbReference>
<keyword evidence="3" id="KW-0804">Transcription</keyword>
<dbReference type="SUPFAM" id="SSF47413">
    <property type="entry name" value="lambda repressor-like DNA-binding domains"/>
    <property type="match status" value="1"/>
</dbReference>
<dbReference type="Pfam" id="PF00717">
    <property type="entry name" value="Peptidase_S24"/>
    <property type="match status" value="1"/>
</dbReference>
<dbReference type="CDD" id="cd06529">
    <property type="entry name" value="S24_LexA-like"/>
    <property type="match status" value="1"/>
</dbReference>
<evidence type="ECO:0000313" key="5">
    <source>
        <dbReference type="EMBL" id="MST61789.1"/>
    </source>
</evidence>
<dbReference type="Pfam" id="PF01381">
    <property type="entry name" value="HTH_3"/>
    <property type="match status" value="1"/>
</dbReference>
<gene>
    <name evidence="5" type="ORF">FYJ71_02220</name>
</gene>
<dbReference type="InterPro" id="IPR015927">
    <property type="entry name" value="Peptidase_S24_S26A/B/C"/>
</dbReference>
<evidence type="ECO:0000256" key="1">
    <source>
        <dbReference type="ARBA" id="ARBA00023015"/>
    </source>
</evidence>
<keyword evidence="6" id="KW-1185">Reference proteome</keyword>
<evidence type="ECO:0000259" key="4">
    <source>
        <dbReference type="PROSITE" id="PS50943"/>
    </source>
</evidence>
<proteinExistence type="predicted"/>
<sequence length="217" mass="25512">MFSHDNLKKIRLEYGYSQTKIAKYIGVTRSAYSSWEVGTYQPNSKNLKKLAEFYNVDIDYFESDYEIVHKYLRLNELNRYKLMNYANELYSSQLTLYRVHAELSAGKGEWYDENSGYDTVYFDKNISHDIASWIKGDSMEPKYRDGDVALIKNTGFDFDGQVYAVVYRENTYIKKVYLESEKIRLVSINKKYDDILASIDEVRVVGLVVDSFRPMEK</sequence>
<evidence type="ECO:0000313" key="6">
    <source>
        <dbReference type="Proteomes" id="UP000440713"/>
    </source>
</evidence>
<accession>A0A6N7XF17</accession>
<name>A0A6N7XF17_9FIRM</name>
<dbReference type="Gene3D" id="2.10.109.10">
    <property type="entry name" value="Umud Fragment, subunit A"/>
    <property type="match status" value="1"/>
</dbReference>
<evidence type="ECO:0000256" key="2">
    <source>
        <dbReference type="ARBA" id="ARBA00023125"/>
    </source>
</evidence>
<dbReference type="PROSITE" id="PS50943">
    <property type="entry name" value="HTH_CROC1"/>
    <property type="match status" value="1"/>
</dbReference>
<dbReference type="PANTHER" id="PTHR40661:SF1">
    <property type="entry name" value="HTH CRO_C1-TYPE DOMAIN-CONTAINING PROTEIN"/>
    <property type="match status" value="1"/>
</dbReference>
<dbReference type="GO" id="GO:0003677">
    <property type="term" value="F:DNA binding"/>
    <property type="evidence" value="ECO:0007669"/>
    <property type="project" value="UniProtKB-KW"/>
</dbReference>
<keyword evidence="1" id="KW-0805">Transcription regulation</keyword>
<dbReference type="RefSeq" id="WP_091992644.1">
    <property type="nucleotide sequence ID" value="NZ_JAXDWS010000021.1"/>
</dbReference>
<dbReference type="CDD" id="cd00093">
    <property type="entry name" value="HTH_XRE"/>
    <property type="match status" value="1"/>
</dbReference>
<dbReference type="InterPro" id="IPR036286">
    <property type="entry name" value="LexA/Signal_pep-like_sf"/>
</dbReference>
<comment type="caution">
    <text evidence="5">The sequence shown here is derived from an EMBL/GenBank/DDBJ whole genome shotgun (WGS) entry which is preliminary data.</text>
</comment>